<evidence type="ECO:0000259" key="1">
    <source>
        <dbReference type="PROSITE" id="PS50234"/>
    </source>
</evidence>
<evidence type="ECO:0000313" key="2">
    <source>
        <dbReference type="EMBL" id="SOD90015.1"/>
    </source>
</evidence>
<dbReference type="Gene3D" id="3.40.50.410">
    <property type="entry name" value="von Willebrand factor, type A domain"/>
    <property type="match status" value="1"/>
</dbReference>
<keyword evidence="3" id="KW-1185">Reference proteome</keyword>
<dbReference type="AlphaFoldDB" id="A0A286G3C9"/>
<dbReference type="RefSeq" id="WP_097126825.1">
    <property type="nucleotide sequence ID" value="NZ_OCNH01000002.1"/>
</dbReference>
<dbReference type="SUPFAM" id="SSF53300">
    <property type="entry name" value="vWA-like"/>
    <property type="match status" value="1"/>
</dbReference>
<name>A0A286G3C9_9BACT</name>
<dbReference type="EMBL" id="OCNH01000002">
    <property type="protein sequence ID" value="SOD90015.1"/>
    <property type="molecule type" value="Genomic_DNA"/>
</dbReference>
<gene>
    <name evidence="2" type="ORF">SAMN06269250_3268</name>
</gene>
<sequence>MSNLLPTVPYTLPLPALQATLQQALKRPMKDRPYTAQIMRQNPTAFLFLIDQSGSMDELTTYQEQPVSKAVAVAQIINQTLFELLLRCQKGDEIRHYYDVALIGYGGQSSEQANLLWSGAMTGKTFLSPAELAQATIRVEELATERTIRGRTIAVTEKRPVWIEPVHRHRTPMKSALVLAESLVQQWLAAQAGKDVYPPTIINITDGVATDGTDEDLLACSERVRQLHTPDGHVLLMNIHIAPERGKAVLFPSNASELGNDPYARLLYDMSSEMPPPYHTDIASLFDLDQRPVYVGMCSNANMDALVKFMNIGTPTQSNQHFSHQLRPDS</sequence>
<accession>A0A286G3C9</accession>
<dbReference type="InterPro" id="IPR002035">
    <property type="entry name" value="VWF_A"/>
</dbReference>
<dbReference type="InterPro" id="IPR036465">
    <property type="entry name" value="vWFA_dom_sf"/>
</dbReference>
<feature type="domain" description="VWFA" evidence="1">
    <location>
        <begin position="45"/>
        <end position="282"/>
    </location>
</feature>
<proteinExistence type="predicted"/>
<protein>
    <recommendedName>
        <fullName evidence="1">VWFA domain-containing protein</fullName>
    </recommendedName>
</protein>
<reference evidence="3" key="1">
    <citation type="submission" date="2017-09" db="EMBL/GenBank/DDBJ databases">
        <authorList>
            <person name="Varghese N."/>
            <person name="Submissions S."/>
        </authorList>
    </citation>
    <scope>NUCLEOTIDE SEQUENCE [LARGE SCALE GENOMIC DNA]</scope>
    <source>
        <strain evidence="3">DSM 29961</strain>
    </source>
</reference>
<dbReference type="OrthoDB" id="7605323at2"/>
<evidence type="ECO:0000313" key="3">
    <source>
        <dbReference type="Proteomes" id="UP000219452"/>
    </source>
</evidence>
<organism evidence="2 3">
    <name type="scientific">Spirosoma fluviale</name>
    <dbReference type="NCBI Taxonomy" id="1597977"/>
    <lineage>
        <taxon>Bacteria</taxon>
        <taxon>Pseudomonadati</taxon>
        <taxon>Bacteroidota</taxon>
        <taxon>Cytophagia</taxon>
        <taxon>Cytophagales</taxon>
        <taxon>Cytophagaceae</taxon>
        <taxon>Spirosoma</taxon>
    </lineage>
</organism>
<dbReference type="PROSITE" id="PS50234">
    <property type="entry name" value="VWFA"/>
    <property type="match status" value="1"/>
</dbReference>
<dbReference type="Proteomes" id="UP000219452">
    <property type="component" value="Unassembled WGS sequence"/>
</dbReference>